<feature type="transmembrane region" description="Helical" evidence="1">
    <location>
        <begin position="174"/>
        <end position="197"/>
    </location>
</feature>
<proteinExistence type="predicted"/>
<feature type="transmembrane region" description="Helical" evidence="1">
    <location>
        <begin position="144"/>
        <end position="167"/>
    </location>
</feature>
<evidence type="ECO:0000313" key="2">
    <source>
        <dbReference type="EMBL" id="VIP03848.1"/>
    </source>
</evidence>
<feature type="transmembrane region" description="Helical" evidence="1">
    <location>
        <begin position="474"/>
        <end position="498"/>
    </location>
</feature>
<evidence type="ECO:0000313" key="3">
    <source>
        <dbReference type="Proteomes" id="UP000464378"/>
    </source>
</evidence>
<dbReference type="Pfam" id="PF12679">
    <property type="entry name" value="ABC2_membrane_2"/>
    <property type="match status" value="1"/>
</dbReference>
<feature type="transmembrane region" description="Helical" evidence="1">
    <location>
        <begin position="60"/>
        <end position="85"/>
    </location>
</feature>
<dbReference type="GO" id="GO:0140359">
    <property type="term" value="F:ABC-type transporter activity"/>
    <property type="evidence" value="ECO:0007669"/>
    <property type="project" value="InterPro"/>
</dbReference>
<dbReference type="RefSeq" id="WP_162658999.1">
    <property type="nucleotide sequence ID" value="NZ_LR593887.1"/>
</dbReference>
<feature type="transmembrane region" description="Helical" evidence="1">
    <location>
        <begin position="566"/>
        <end position="588"/>
    </location>
</feature>
<feature type="transmembrane region" description="Helical" evidence="1">
    <location>
        <begin position="435"/>
        <end position="462"/>
    </location>
</feature>
<accession>A0A6C2YQD0</accession>
<sequence length="603" mass="65521">MLGPIFNREWVTVPRRQGHHATRTVVIGLLMVLGITAWQASVGFQRSATLGETARFGLLLFQIISYLQLTLLLFFAAMSAAGTVAQEKDRRTFILLLLTDMRDYEIVLGKMLGSLLPIFLQLLATIPVLSLLLLLGGISGLQVVQATIVLFGTCVAAGSLGGLIALWRERTFQSLALSVLVLVLYLCVVQIPTLFAASIPSVDWQWVQACIDPFLAMGTVLEPPTRTLPIAPAYGFGLVMLFWTVLLNGIGIWKLRAWNPSGEPIMQREQPTEAELEEAERAQSHAAPGAVREVWRNPILFREIMTYAYGRRPILVKLMYGFVLALIAYFALSELHRPSGKPSFVAAYGLVPIAVLSLLLVSAQAVTSITSERDGKALDLLLVTDLTPKEFIFGKLGGVLWNTKEFLLPPLLFAVYYALYGALTRTPPGSSMAVAFGLNLLPMLCILGGMVVLMIFAMVLGIHVALRIESSRVAIANTLGTMFFLSVGTLIAIYLIVINGGSFANQWLSFLAFIGLGIGGLWWVLSADRPAAALTLAAWLCPLAMFYVVTNVLVAKPGSDESTDPLVPFIVIAGAFGYTISAMLVPLLSEFDVALGRTTVNEE</sequence>
<feature type="transmembrane region" description="Helical" evidence="1">
    <location>
        <begin position="344"/>
        <end position="366"/>
    </location>
</feature>
<dbReference type="EMBL" id="LR586016">
    <property type="protein sequence ID" value="VIP03848.1"/>
    <property type="molecule type" value="Genomic_DNA"/>
</dbReference>
<keyword evidence="1" id="KW-0472">Membrane</keyword>
<evidence type="ECO:0000256" key="1">
    <source>
        <dbReference type="SAM" id="Phobius"/>
    </source>
</evidence>
<feature type="transmembrane region" description="Helical" evidence="1">
    <location>
        <begin position="314"/>
        <end position="332"/>
    </location>
</feature>
<dbReference type="KEGG" id="tim:GMBLW1_01120"/>
<dbReference type="AlphaFoldDB" id="A0A6C2YQD0"/>
<name>A0A6C2YQD0_9BACT</name>
<gene>
    <name evidence="2" type="ORF">GMBLW1_01120</name>
</gene>
<keyword evidence="1" id="KW-0812">Transmembrane</keyword>
<feature type="transmembrane region" description="Helical" evidence="1">
    <location>
        <begin position="532"/>
        <end position="554"/>
    </location>
</feature>
<dbReference type="Proteomes" id="UP000464378">
    <property type="component" value="Chromosome"/>
</dbReference>
<dbReference type="InParanoid" id="A0A6C2YQD0"/>
<dbReference type="EMBL" id="LR593887">
    <property type="protein sequence ID" value="VTS05063.1"/>
    <property type="molecule type" value="Genomic_DNA"/>
</dbReference>
<dbReference type="PANTHER" id="PTHR43471">
    <property type="entry name" value="ABC TRANSPORTER PERMEASE"/>
    <property type="match status" value="1"/>
</dbReference>
<reference evidence="2" key="1">
    <citation type="submission" date="2019-04" db="EMBL/GenBank/DDBJ databases">
        <authorList>
            <consortium name="Science for Life Laboratories"/>
        </authorList>
    </citation>
    <scope>NUCLEOTIDE SEQUENCE</scope>
    <source>
        <strain evidence="2">MBLW1</strain>
    </source>
</reference>
<protein>
    <recommendedName>
        <fullName evidence="4">ABC transporter permease</fullName>
    </recommendedName>
</protein>
<feature type="transmembrane region" description="Helical" evidence="1">
    <location>
        <begin position="504"/>
        <end position="525"/>
    </location>
</feature>
<feature type="transmembrane region" description="Helical" evidence="1">
    <location>
        <begin position="233"/>
        <end position="253"/>
    </location>
</feature>
<organism evidence="2">
    <name type="scientific">Tuwongella immobilis</name>
    <dbReference type="NCBI Taxonomy" id="692036"/>
    <lineage>
        <taxon>Bacteria</taxon>
        <taxon>Pseudomonadati</taxon>
        <taxon>Planctomycetota</taxon>
        <taxon>Planctomycetia</taxon>
        <taxon>Gemmatales</taxon>
        <taxon>Gemmataceae</taxon>
        <taxon>Tuwongella</taxon>
    </lineage>
</organism>
<feature type="transmembrane region" description="Helical" evidence="1">
    <location>
        <begin position="406"/>
        <end position="423"/>
    </location>
</feature>
<keyword evidence="3" id="KW-1185">Reference proteome</keyword>
<dbReference type="PANTHER" id="PTHR43471:SF12">
    <property type="entry name" value="HYPOTHETICAL MEMBRANE PROTEIN, CONSERVED"/>
    <property type="match status" value="1"/>
</dbReference>
<feature type="transmembrane region" description="Helical" evidence="1">
    <location>
        <begin position="21"/>
        <end position="40"/>
    </location>
</feature>
<evidence type="ECO:0008006" key="4">
    <source>
        <dbReference type="Google" id="ProtNLM"/>
    </source>
</evidence>
<keyword evidence="1" id="KW-1133">Transmembrane helix</keyword>
<dbReference type="GO" id="GO:0005886">
    <property type="term" value="C:plasma membrane"/>
    <property type="evidence" value="ECO:0007669"/>
    <property type="project" value="UniProtKB-SubCell"/>
</dbReference>